<protein>
    <submittedName>
        <fullName evidence="1">Uncharacterized protein</fullName>
    </submittedName>
</protein>
<dbReference type="AlphaFoldDB" id="A0A0S2KNL8"/>
<reference evidence="2" key="1">
    <citation type="submission" date="2015-11" db="EMBL/GenBank/DDBJ databases">
        <authorList>
            <person name="Holder M.E."/>
            <person name="Ajami N.J."/>
            <person name="Petrosino J.F."/>
        </authorList>
    </citation>
    <scope>NUCLEOTIDE SEQUENCE [LARGE SCALE GENOMIC DNA]</scope>
    <source>
        <strain evidence="2">F0113</strain>
    </source>
</reference>
<dbReference type="Proteomes" id="UP000056252">
    <property type="component" value="Chromosome"/>
</dbReference>
<evidence type="ECO:0000313" key="2">
    <source>
        <dbReference type="Proteomes" id="UP000056252"/>
    </source>
</evidence>
<keyword evidence="2" id="KW-1185">Reference proteome</keyword>
<accession>A0A0S2KNL8</accession>
<name>A0A0S2KNL8_9BACT</name>
<proteinExistence type="predicted"/>
<dbReference type="EMBL" id="CP013195">
    <property type="protein sequence ID" value="ALO49652.1"/>
    <property type="molecule type" value="Genomic_DNA"/>
</dbReference>
<dbReference type="KEGG" id="peo:AS203_11635"/>
<gene>
    <name evidence="1" type="ORF">AS203_11635</name>
</gene>
<sequence length="60" mass="7172">MIEPQAKNKRTHKINMSHAKKMINYHLSILNWSESIFHQALVGVQLMLDCMLFKYQLQRD</sequence>
<organism evidence="1 2">
    <name type="scientific">Hoylesella enoeca</name>
    <dbReference type="NCBI Taxonomy" id="76123"/>
    <lineage>
        <taxon>Bacteria</taxon>
        <taxon>Pseudomonadati</taxon>
        <taxon>Bacteroidota</taxon>
        <taxon>Bacteroidia</taxon>
        <taxon>Bacteroidales</taxon>
        <taxon>Prevotellaceae</taxon>
        <taxon>Hoylesella</taxon>
    </lineage>
</organism>
<evidence type="ECO:0000313" key="1">
    <source>
        <dbReference type="EMBL" id="ALO49652.1"/>
    </source>
</evidence>